<dbReference type="GO" id="GO:0004252">
    <property type="term" value="F:serine-type endopeptidase activity"/>
    <property type="evidence" value="ECO:0007669"/>
    <property type="project" value="TreeGrafter"/>
</dbReference>
<dbReference type="PANTHER" id="PTHR42776:SF4">
    <property type="entry name" value="ACYLAMINO-ACID-RELEASING ENZYME"/>
    <property type="match status" value="1"/>
</dbReference>
<feature type="signal peptide" evidence="2">
    <location>
        <begin position="1"/>
        <end position="19"/>
    </location>
</feature>
<organism evidence="4 5">
    <name type="scientific">Muribaculum gordoncarteri</name>
    <dbReference type="NCBI Taxonomy" id="2530390"/>
    <lineage>
        <taxon>Bacteria</taxon>
        <taxon>Pseudomonadati</taxon>
        <taxon>Bacteroidota</taxon>
        <taxon>Bacteroidia</taxon>
        <taxon>Bacteroidales</taxon>
        <taxon>Muribaculaceae</taxon>
        <taxon>Muribaculum</taxon>
    </lineage>
</organism>
<dbReference type="Proteomes" id="UP000297031">
    <property type="component" value="Chromosome"/>
</dbReference>
<dbReference type="EMBL" id="CP039393">
    <property type="protein sequence ID" value="QCD34648.1"/>
    <property type="molecule type" value="Genomic_DNA"/>
</dbReference>
<evidence type="ECO:0000256" key="2">
    <source>
        <dbReference type="SAM" id="SignalP"/>
    </source>
</evidence>
<dbReference type="InterPro" id="IPR001375">
    <property type="entry name" value="Peptidase_S9_cat"/>
</dbReference>
<dbReference type="OrthoDB" id="9812921at2"/>
<dbReference type="Gene3D" id="3.40.50.1820">
    <property type="entry name" value="alpha/beta hydrolase"/>
    <property type="match status" value="1"/>
</dbReference>
<accession>A0A4P7VNA5</accession>
<feature type="domain" description="Peptidase S9 prolyl oligopeptidase catalytic" evidence="3">
    <location>
        <begin position="600"/>
        <end position="802"/>
    </location>
</feature>
<dbReference type="InterPro" id="IPR029058">
    <property type="entry name" value="AB_hydrolase_fold"/>
</dbReference>
<dbReference type="PANTHER" id="PTHR42776">
    <property type="entry name" value="SERINE PEPTIDASE S9 FAMILY MEMBER"/>
    <property type="match status" value="1"/>
</dbReference>
<dbReference type="GO" id="GO:0006508">
    <property type="term" value="P:proteolysis"/>
    <property type="evidence" value="ECO:0007669"/>
    <property type="project" value="InterPro"/>
</dbReference>
<reference evidence="4 5" key="1">
    <citation type="submission" date="2019-02" db="EMBL/GenBank/DDBJ databases">
        <title>Isolation and identification of novel species under the genus Muribaculum.</title>
        <authorList>
            <person name="Miyake S."/>
            <person name="Ding Y."/>
            <person name="Low A."/>
            <person name="Soh M."/>
            <person name="Seedorf H."/>
        </authorList>
    </citation>
    <scope>NUCLEOTIDE SEQUENCE [LARGE SCALE GENOMIC DNA]</scope>
    <source>
        <strain evidence="4 5">TLL-A4</strain>
    </source>
</reference>
<dbReference type="SUPFAM" id="SSF53474">
    <property type="entry name" value="alpha/beta-Hydrolases"/>
    <property type="match status" value="1"/>
</dbReference>
<dbReference type="InterPro" id="IPR011042">
    <property type="entry name" value="6-blade_b-propeller_TolB-like"/>
</dbReference>
<sequence length="816" mass="91093">MKRPIIGMLALCSSVIAMGETVDVKTLEYTGPYPVQIPLMFDSEDVNSRKFDVKSLLDTHVSQATSRNPVMFSGDVAPGSDDAYALHLLGFTVENRHYSKASLNVKGLKNYNVYVDGRKLEGNQLVLTPATHKITVKYLSEKGKSDSIKVSLDSEHPELLKIGTGTSRMYTLDDVLHGTRISSTSISPDGKYMITSYYHTRKGGAYEYVYRISDVATGSVVTETSEAIKWMPKGSRYYYTRNTNDGRALYAVDVATGRRDLLASDIPNEWFTISPDESYLMITSVQIGPKESPDVYEIIQPEDRQPGWRDRYMLAKYDLATGVQQPITFGHNSVSLSDISDDGKKLLVRTSRSRLTSRPTTLTSLYVIDLATMTSTPVVENDGFISGAVFSPDATKVLASGSPESFDGVGRNLPEGRTPSMVEEQLYLINIADRKVTPLTKEFDPNIQQRVWSRADNMIYFTAENRDMYSLYRLNPANGDITMIPVPEDLVKGISLPDAGRTMAWFGQGASNSDRLYKLDTKTLKSTLIDDPVKDQLKDVVLGECRPWSFKSSRGDSIHGRFYLPPNFDPASSYPMIVNYYGGCSPTSRNFESRYPHHAYAALGYVVFVIEPSGATGFGQEFASRHVNTAGDGVAQDIIEGTKQFCAEHPYVNTKKIGCIGASYGGFMTQYLQTKTDIFAAAISHAGISDHTSYWGEGYWGYSYSEVSMANSYPWTHPDLYVKQSPLFNADKIHTPLLFLHGDKDNNVPVGESIQMFTALKLLGRETAFVAVADQDHHITDYGKRIKWQNTIYAWFAKWLQDDPEWWNAMYPAKSL</sequence>
<dbReference type="AlphaFoldDB" id="A0A4P7VNA5"/>
<evidence type="ECO:0000313" key="4">
    <source>
        <dbReference type="EMBL" id="QCD34648.1"/>
    </source>
</evidence>
<feature type="chain" id="PRO_5020711753" evidence="2">
    <location>
        <begin position="20"/>
        <end position="816"/>
    </location>
</feature>
<keyword evidence="2" id="KW-0732">Signal</keyword>
<dbReference type="KEGG" id="mgod:E7746_01545"/>
<evidence type="ECO:0000259" key="3">
    <source>
        <dbReference type="Pfam" id="PF00326"/>
    </source>
</evidence>
<name>A0A4P7VNA5_9BACT</name>
<evidence type="ECO:0000256" key="1">
    <source>
        <dbReference type="ARBA" id="ARBA00022801"/>
    </source>
</evidence>
<dbReference type="Pfam" id="PF00326">
    <property type="entry name" value="Peptidase_S9"/>
    <property type="match status" value="1"/>
</dbReference>
<protein>
    <submittedName>
        <fullName evidence="4">S9 family peptidase</fullName>
    </submittedName>
</protein>
<dbReference type="Gene3D" id="2.120.10.30">
    <property type="entry name" value="TolB, C-terminal domain"/>
    <property type="match status" value="2"/>
</dbReference>
<keyword evidence="1" id="KW-0378">Hydrolase</keyword>
<dbReference type="RefSeq" id="WP_136409623.1">
    <property type="nucleotide sequence ID" value="NZ_CP039393.1"/>
</dbReference>
<evidence type="ECO:0000313" key="5">
    <source>
        <dbReference type="Proteomes" id="UP000297031"/>
    </source>
</evidence>
<dbReference type="SUPFAM" id="SSF82171">
    <property type="entry name" value="DPP6 N-terminal domain-like"/>
    <property type="match status" value="1"/>
</dbReference>
<gene>
    <name evidence="4" type="ORF">E7746_01545</name>
</gene>
<proteinExistence type="predicted"/>
<keyword evidence="5" id="KW-1185">Reference proteome</keyword>